<protein>
    <submittedName>
        <fullName evidence="1">Uncharacterized protein</fullName>
    </submittedName>
</protein>
<keyword evidence="2" id="KW-1185">Reference proteome</keyword>
<organism evidence="1 2">
    <name type="scientific">Dryococelus australis</name>
    <dbReference type="NCBI Taxonomy" id="614101"/>
    <lineage>
        <taxon>Eukaryota</taxon>
        <taxon>Metazoa</taxon>
        <taxon>Ecdysozoa</taxon>
        <taxon>Arthropoda</taxon>
        <taxon>Hexapoda</taxon>
        <taxon>Insecta</taxon>
        <taxon>Pterygota</taxon>
        <taxon>Neoptera</taxon>
        <taxon>Polyneoptera</taxon>
        <taxon>Phasmatodea</taxon>
        <taxon>Verophasmatodea</taxon>
        <taxon>Anareolatae</taxon>
        <taxon>Phasmatidae</taxon>
        <taxon>Eurycanthinae</taxon>
        <taxon>Dryococelus</taxon>
    </lineage>
</organism>
<dbReference type="Proteomes" id="UP001159363">
    <property type="component" value="Chromosome 1"/>
</dbReference>
<accession>A0ABQ9IDX2</accession>
<evidence type="ECO:0000313" key="2">
    <source>
        <dbReference type="Proteomes" id="UP001159363"/>
    </source>
</evidence>
<evidence type="ECO:0000313" key="1">
    <source>
        <dbReference type="EMBL" id="KAJ8894882.1"/>
    </source>
</evidence>
<dbReference type="EMBL" id="JARBHB010000001">
    <property type="protein sequence ID" value="KAJ8894882.1"/>
    <property type="molecule type" value="Genomic_DNA"/>
</dbReference>
<proteinExistence type="predicted"/>
<name>A0ABQ9IDX2_9NEOP</name>
<comment type="caution">
    <text evidence="1">The sequence shown here is derived from an EMBL/GenBank/DDBJ whole genome shotgun (WGS) entry which is preliminary data.</text>
</comment>
<reference evidence="1 2" key="1">
    <citation type="submission" date="2023-02" db="EMBL/GenBank/DDBJ databases">
        <title>LHISI_Scaffold_Assembly.</title>
        <authorList>
            <person name="Stuart O.P."/>
            <person name="Cleave R."/>
            <person name="Magrath M.J.L."/>
            <person name="Mikheyev A.S."/>
        </authorList>
    </citation>
    <scope>NUCLEOTIDE SEQUENCE [LARGE SCALE GENOMIC DNA]</scope>
    <source>
        <strain evidence="1">Daus_M_001</strain>
        <tissue evidence="1">Leg muscle</tissue>
    </source>
</reference>
<gene>
    <name evidence="1" type="ORF">PR048_000189</name>
</gene>
<sequence length="95" mass="11105">MSKLEEITVKLKQAKEAISYKMLIATVLMSLPEQFKHFRLAWESVPLEMQYVQELTSRLLSEEERMVSREEETIALDSVSNSSSRKCYSVERMDI</sequence>
<dbReference type="Pfam" id="PF14223">
    <property type="entry name" value="Retrotran_gag_2"/>
    <property type="match status" value="1"/>
</dbReference>